<dbReference type="GO" id="GO:0005200">
    <property type="term" value="F:structural constituent of cytoskeleton"/>
    <property type="evidence" value="ECO:0000318"/>
    <property type="project" value="GO_Central"/>
</dbReference>
<dbReference type="OMA" id="PEVCRFM"/>
<evidence type="ECO:0008006" key="12">
    <source>
        <dbReference type="Google" id="ProtNLM"/>
    </source>
</evidence>
<dbReference type="InterPro" id="IPR003008">
    <property type="entry name" value="Tubulin_FtsZ_GTPase"/>
</dbReference>
<dbReference type="Gene3D" id="3.40.50.1440">
    <property type="entry name" value="Tubulin/FtsZ, GTPase domain"/>
    <property type="match status" value="1"/>
</dbReference>
<dbReference type="Proteomes" id="UP000015101">
    <property type="component" value="Unassembled WGS sequence"/>
</dbReference>
<proteinExistence type="inferred from homology"/>
<dbReference type="InterPro" id="IPR017975">
    <property type="entry name" value="Tubulin_CS"/>
</dbReference>
<feature type="domain" description="Tubulin/FtsZ GTPase" evidence="7">
    <location>
        <begin position="42"/>
        <end position="294"/>
    </location>
</feature>
<dbReference type="SMART" id="SM00864">
    <property type="entry name" value="Tubulin"/>
    <property type="match status" value="1"/>
</dbReference>
<dbReference type="eggNOG" id="KOG1375">
    <property type="taxonomic scope" value="Eukaryota"/>
</dbReference>
<dbReference type="HOGENOM" id="CLU_015718_1_0_1"/>
<evidence type="ECO:0000259" key="8">
    <source>
        <dbReference type="SMART" id="SM00865"/>
    </source>
</evidence>
<evidence type="ECO:0000256" key="1">
    <source>
        <dbReference type="ARBA" id="ARBA00009636"/>
    </source>
</evidence>
<evidence type="ECO:0000256" key="2">
    <source>
        <dbReference type="ARBA" id="ARBA00022701"/>
    </source>
</evidence>
<feature type="region of interest" description="Disordered" evidence="6">
    <location>
        <begin position="220"/>
        <end position="262"/>
    </location>
</feature>
<dbReference type="EMBL" id="AMQM01002666">
    <property type="status" value="NOT_ANNOTATED_CDS"/>
    <property type="molecule type" value="Genomic_DNA"/>
</dbReference>
<organism evidence="10 11">
    <name type="scientific">Helobdella robusta</name>
    <name type="common">Californian leech</name>
    <dbReference type="NCBI Taxonomy" id="6412"/>
    <lineage>
        <taxon>Eukaryota</taxon>
        <taxon>Metazoa</taxon>
        <taxon>Spiralia</taxon>
        <taxon>Lophotrochozoa</taxon>
        <taxon>Annelida</taxon>
        <taxon>Clitellata</taxon>
        <taxon>Hirudinea</taxon>
        <taxon>Rhynchobdellida</taxon>
        <taxon>Glossiphoniidae</taxon>
        <taxon>Helobdella</taxon>
    </lineage>
</organism>
<dbReference type="Pfam" id="PF03953">
    <property type="entry name" value="Tubulin_C"/>
    <property type="match status" value="1"/>
</dbReference>
<dbReference type="KEGG" id="hro:HELRODRAFT_186652"/>
<dbReference type="InterPro" id="IPR036525">
    <property type="entry name" value="Tubulin/FtsZ_GTPase_sf"/>
</dbReference>
<dbReference type="OrthoDB" id="1662883at2759"/>
<dbReference type="FunFam" id="3.40.50.1440:FF:000017">
    <property type="entry name" value="Tubulin epsilon chain"/>
    <property type="match status" value="1"/>
</dbReference>
<dbReference type="PANTHER" id="PTHR11588">
    <property type="entry name" value="TUBULIN"/>
    <property type="match status" value="1"/>
</dbReference>
<keyword evidence="11" id="KW-1185">Reference proteome</keyword>
<dbReference type="PRINTS" id="PR01161">
    <property type="entry name" value="TUBULIN"/>
</dbReference>
<evidence type="ECO:0000256" key="6">
    <source>
        <dbReference type="SAM" id="MobiDB-lite"/>
    </source>
</evidence>
<protein>
    <recommendedName>
        <fullName evidence="12">Tubulin/FtsZ GTPase domain-containing protein</fullName>
    </recommendedName>
</protein>
<comment type="similarity">
    <text evidence="1 5">Belongs to the tubulin family.</text>
</comment>
<dbReference type="GO" id="GO:0005737">
    <property type="term" value="C:cytoplasm"/>
    <property type="evidence" value="ECO:0000318"/>
    <property type="project" value="GO_Central"/>
</dbReference>
<dbReference type="PROSITE" id="PS00227">
    <property type="entry name" value="TUBULIN"/>
    <property type="match status" value="1"/>
</dbReference>
<reference evidence="11" key="1">
    <citation type="submission" date="2012-12" db="EMBL/GenBank/DDBJ databases">
        <authorList>
            <person name="Hellsten U."/>
            <person name="Grimwood J."/>
            <person name="Chapman J.A."/>
            <person name="Shapiro H."/>
            <person name="Aerts A."/>
            <person name="Otillar R.P."/>
            <person name="Terry A.Y."/>
            <person name="Boore J.L."/>
            <person name="Simakov O."/>
            <person name="Marletaz F."/>
            <person name="Cho S.-J."/>
            <person name="Edsinger-Gonzales E."/>
            <person name="Havlak P."/>
            <person name="Kuo D.-H."/>
            <person name="Larsson T."/>
            <person name="Lv J."/>
            <person name="Arendt D."/>
            <person name="Savage R."/>
            <person name="Osoegawa K."/>
            <person name="de Jong P."/>
            <person name="Lindberg D.R."/>
            <person name="Seaver E.C."/>
            <person name="Weisblat D.A."/>
            <person name="Putnam N.H."/>
            <person name="Grigoriev I.V."/>
            <person name="Rokhsar D.S."/>
        </authorList>
    </citation>
    <scope>NUCLEOTIDE SEQUENCE</scope>
</reference>
<dbReference type="SUPFAM" id="SSF55307">
    <property type="entry name" value="Tubulin C-terminal domain-like"/>
    <property type="match status" value="1"/>
</dbReference>
<dbReference type="EnsemblMetazoa" id="HelroT186652">
    <property type="protein sequence ID" value="HelroP186652"/>
    <property type="gene ID" value="HelroG186652"/>
</dbReference>
<evidence type="ECO:0000313" key="10">
    <source>
        <dbReference type="EnsemblMetazoa" id="HelroP186652"/>
    </source>
</evidence>
<dbReference type="GO" id="GO:0005874">
    <property type="term" value="C:microtubule"/>
    <property type="evidence" value="ECO:0000318"/>
    <property type="project" value="GO_Central"/>
</dbReference>
<evidence type="ECO:0000313" key="11">
    <source>
        <dbReference type="Proteomes" id="UP000015101"/>
    </source>
</evidence>
<dbReference type="CDD" id="cd02190">
    <property type="entry name" value="epsilon_tubulin"/>
    <property type="match status" value="1"/>
</dbReference>
<evidence type="ECO:0000313" key="9">
    <source>
        <dbReference type="EMBL" id="ESO10597.1"/>
    </source>
</evidence>
<dbReference type="RefSeq" id="XP_009010866.1">
    <property type="nucleotide sequence ID" value="XM_009012618.1"/>
</dbReference>
<dbReference type="PRINTS" id="PR01519">
    <property type="entry name" value="EPSLNTUBULIN"/>
</dbReference>
<dbReference type="CTD" id="20210566"/>
<dbReference type="SMART" id="SM00865">
    <property type="entry name" value="Tubulin_C"/>
    <property type="match status" value="1"/>
</dbReference>
<keyword evidence="3 5" id="KW-0547">Nucleotide-binding</keyword>
<dbReference type="GO" id="GO:0000226">
    <property type="term" value="P:microtubule cytoskeleton organization"/>
    <property type="evidence" value="ECO:0000318"/>
    <property type="project" value="GO_Central"/>
</dbReference>
<reference evidence="10" key="3">
    <citation type="submission" date="2015-06" db="UniProtKB">
        <authorList>
            <consortium name="EnsemblMetazoa"/>
        </authorList>
    </citation>
    <scope>IDENTIFICATION</scope>
</reference>
<dbReference type="STRING" id="6412.T1FP19"/>
<dbReference type="GeneID" id="20210566"/>
<keyword evidence="2 5" id="KW-0493">Microtubule</keyword>
<dbReference type="EMBL" id="KB095858">
    <property type="protein sequence ID" value="ESO10597.1"/>
    <property type="molecule type" value="Genomic_DNA"/>
</dbReference>
<evidence type="ECO:0000259" key="7">
    <source>
        <dbReference type="SMART" id="SM00864"/>
    </source>
</evidence>
<evidence type="ECO:0000256" key="4">
    <source>
        <dbReference type="ARBA" id="ARBA00023134"/>
    </source>
</evidence>
<dbReference type="SUPFAM" id="SSF52490">
    <property type="entry name" value="Tubulin nucleotide-binding domain-like"/>
    <property type="match status" value="1"/>
</dbReference>
<feature type="domain" description="Tubulin/FtsZ 2-layer sandwich" evidence="8">
    <location>
        <begin position="296"/>
        <end position="431"/>
    </location>
</feature>
<dbReference type="InParanoid" id="T1FP19"/>
<evidence type="ECO:0000256" key="5">
    <source>
        <dbReference type="RuleBase" id="RU000352"/>
    </source>
</evidence>
<dbReference type="AlphaFoldDB" id="T1FP19"/>
<accession>T1FP19</accession>
<dbReference type="InterPro" id="IPR000217">
    <property type="entry name" value="Tubulin"/>
</dbReference>
<gene>
    <name evidence="10" type="primary">20210566</name>
    <name evidence="9" type="ORF">HELRODRAFT_186652</name>
</gene>
<evidence type="ECO:0000256" key="3">
    <source>
        <dbReference type="ARBA" id="ARBA00022741"/>
    </source>
</evidence>
<dbReference type="GO" id="GO:0005525">
    <property type="term" value="F:GTP binding"/>
    <property type="evidence" value="ECO:0000318"/>
    <property type="project" value="GO_Central"/>
</dbReference>
<sequence length="441" mass="48698">MTQSIVIQVGQCGNQIGARFWDLALKEHKTLCTKKTSSVDSVNSFFEQVDNERGQTTLKARAVLVDMEEGVVDGMTKSNMGSIFKHQQLIKDFSGSGNNWAVGHFEYGGKHDEDLRDCVRRAVETCDCLQCFFMLHSMGGGTGSGLGTYILKQLEDDYQDVYRFVIPIFPSQDDDVITSPYNAILALSHLTDHADCVLPIENQALSNIVTKISSSSNKLASRYGKKPQSSSSSLLTSSSSSSSKMTSLSSSSSSSATRRGCGDGGKDGGLAFDEMNNIVANMILNLTRSSRFDGSLNVDLNEITMNLVPYPTMHFILSSQSPLLNSSDETGSAKRLDSMFTEAYSPDHQMMTSDPRTGVFMACALLVRGRVELSDIRRNVDRLKKTLKFVHWNQDGWKTGLCSTPPPHFSHSLLSLSNNSSLWKNFQDMNGRFLKLYTRKV</sequence>
<name>T1FP19_HELRO</name>
<feature type="compositionally biased region" description="Low complexity" evidence="6">
    <location>
        <begin position="229"/>
        <end position="255"/>
    </location>
</feature>
<dbReference type="Pfam" id="PF00091">
    <property type="entry name" value="Tubulin"/>
    <property type="match status" value="1"/>
</dbReference>
<keyword evidence="4 5" id="KW-0342">GTP-binding</keyword>
<dbReference type="InterPro" id="IPR018316">
    <property type="entry name" value="Tubulin/FtsZ_2-layer-sand-dom"/>
</dbReference>
<dbReference type="InterPro" id="IPR004057">
    <property type="entry name" value="Epsilon_tubulin"/>
</dbReference>
<reference evidence="9 11" key="2">
    <citation type="journal article" date="2013" name="Nature">
        <title>Insights into bilaterian evolution from three spiralian genomes.</title>
        <authorList>
            <person name="Simakov O."/>
            <person name="Marletaz F."/>
            <person name="Cho S.J."/>
            <person name="Edsinger-Gonzales E."/>
            <person name="Havlak P."/>
            <person name="Hellsten U."/>
            <person name="Kuo D.H."/>
            <person name="Larsson T."/>
            <person name="Lv J."/>
            <person name="Arendt D."/>
            <person name="Savage R."/>
            <person name="Osoegawa K."/>
            <person name="de Jong P."/>
            <person name="Grimwood J."/>
            <person name="Chapman J.A."/>
            <person name="Shapiro H."/>
            <person name="Aerts A."/>
            <person name="Otillar R.P."/>
            <person name="Terry A.Y."/>
            <person name="Boore J.L."/>
            <person name="Grigoriev I.V."/>
            <person name="Lindberg D.R."/>
            <person name="Seaver E.C."/>
            <person name="Weisblat D.A."/>
            <person name="Putnam N.H."/>
            <person name="Rokhsar D.S."/>
        </authorList>
    </citation>
    <scope>NUCLEOTIDE SEQUENCE</scope>
</reference>
<dbReference type="InterPro" id="IPR008280">
    <property type="entry name" value="Tub_FtsZ_C"/>
</dbReference>
<dbReference type="GO" id="GO:0000278">
    <property type="term" value="P:mitotic cell cycle"/>
    <property type="evidence" value="ECO:0000318"/>
    <property type="project" value="GO_Central"/>
</dbReference>